<feature type="domain" description="DUF4832" evidence="2">
    <location>
        <begin position="239"/>
        <end position="426"/>
    </location>
</feature>
<dbReference type="Pfam" id="PF16116">
    <property type="entry name" value="DUF4832"/>
    <property type="match status" value="1"/>
</dbReference>
<feature type="domain" description="DUF4874" evidence="3">
    <location>
        <begin position="48"/>
        <end position="223"/>
    </location>
</feature>
<evidence type="ECO:0000259" key="2">
    <source>
        <dbReference type="Pfam" id="PF16116"/>
    </source>
</evidence>
<dbReference type="EMBL" id="BOMN01000081">
    <property type="protein sequence ID" value="GIE22606.1"/>
    <property type="molecule type" value="Genomic_DNA"/>
</dbReference>
<comment type="caution">
    <text evidence="4">The sequence shown here is derived from an EMBL/GenBank/DDBJ whole genome shotgun (WGS) entry which is preliminary data.</text>
</comment>
<name>A0ABQ3ZVH5_9ACTN</name>
<evidence type="ECO:0000313" key="5">
    <source>
        <dbReference type="Proteomes" id="UP000603200"/>
    </source>
</evidence>
<dbReference type="Proteomes" id="UP000603200">
    <property type="component" value="Unassembled WGS sequence"/>
</dbReference>
<organism evidence="4 5">
    <name type="scientific">Winogradskya humida</name>
    <dbReference type="NCBI Taxonomy" id="113566"/>
    <lineage>
        <taxon>Bacteria</taxon>
        <taxon>Bacillati</taxon>
        <taxon>Actinomycetota</taxon>
        <taxon>Actinomycetes</taxon>
        <taxon>Micromonosporales</taxon>
        <taxon>Micromonosporaceae</taxon>
        <taxon>Winogradskya</taxon>
    </lineage>
</organism>
<sequence length="468" mass="50496">MRSRRFLGTVAAVVTALTCAVALPAAPALAASDETVNNFLVTTTDIPNPGRGFFKYTETHLTGDPATYASLDADKLADQRVRTGATLILRYFYLDGYRAKETISSRDLGLIRSDLVAARQAGVKIIARFAYSESSSADATPALVQSHIRQLAPILNENKAVIAALQAGFIGRWGEWYYSDNFLTDKSKPATPSAADWQARGAVLKTLLDATNAAIPVQVRYPSIKQKLLPDSNTPQAKRVGIHNDCFLAGTEDYGTYKTSADRDWLAAQGNTVLIGGETCVVNVPRTQWPNAAAELSRYHYTYLNADYHKDVLNSWGASGLAEANRRLGYRLRLVQTTAPAKLRAGATGTVKIKLINDGYAAPIGNRPVQLVLKGNGGRIKIAVPADVTTWTPGRMIDLVATFTAPSDVADYDLYLNLPDPAKVLGGELPLVNGDAINSAYAIRVANDGTWNAKHGWNDLKSSIGVTK</sequence>
<feature type="signal peptide" evidence="1">
    <location>
        <begin position="1"/>
        <end position="30"/>
    </location>
</feature>
<keyword evidence="1" id="KW-0732">Signal</keyword>
<dbReference type="Pfam" id="PF16173">
    <property type="entry name" value="DUF4874"/>
    <property type="match status" value="1"/>
</dbReference>
<protein>
    <recommendedName>
        <fullName evidence="6">DUF4832 domain-containing protein</fullName>
    </recommendedName>
</protein>
<reference evidence="4 5" key="1">
    <citation type="submission" date="2021-01" db="EMBL/GenBank/DDBJ databases">
        <title>Whole genome shotgun sequence of Actinoplanes humidus NBRC 14915.</title>
        <authorList>
            <person name="Komaki H."/>
            <person name="Tamura T."/>
        </authorList>
    </citation>
    <scope>NUCLEOTIDE SEQUENCE [LARGE SCALE GENOMIC DNA]</scope>
    <source>
        <strain evidence="4 5">NBRC 14915</strain>
    </source>
</reference>
<gene>
    <name evidence="4" type="ORF">Ahu01nite_057080</name>
</gene>
<evidence type="ECO:0000259" key="3">
    <source>
        <dbReference type="Pfam" id="PF16173"/>
    </source>
</evidence>
<evidence type="ECO:0008006" key="6">
    <source>
        <dbReference type="Google" id="ProtNLM"/>
    </source>
</evidence>
<dbReference type="InterPro" id="IPR032379">
    <property type="entry name" value="DUF4874"/>
</dbReference>
<evidence type="ECO:0000256" key="1">
    <source>
        <dbReference type="SAM" id="SignalP"/>
    </source>
</evidence>
<proteinExistence type="predicted"/>
<feature type="chain" id="PRO_5046651398" description="DUF4832 domain-containing protein" evidence="1">
    <location>
        <begin position="31"/>
        <end position="468"/>
    </location>
</feature>
<accession>A0ABQ3ZVH5</accession>
<keyword evidence="5" id="KW-1185">Reference proteome</keyword>
<evidence type="ECO:0000313" key="4">
    <source>
        <dbReference type="EMBL" id="GIE22606.1"/>
    </source>
</evidence>
<dbReference type="RefSeq" id="WP_203839695.1">
    <property type="nucleotide sequence ID" value="NZ_BAAATV010000011.1"/>
</dbReference>
<dbReference type="InterPro" id="IPR032267">
    <property type="entry name" value="DUF4832"/>
</dbReference>